<accession>A0A540LLZ8</accession>
<evidence type="ECO:0000256" key="1">
    <source>
        <dbReference type="ARBA" id="ARBA00004613"/>
    </source>
</evidence>
<comment type="subcellular location">
    <subcellularLocation>
        <location evidence="1">Secreted</location>
    </subcellularLocation>
</comment>
<comment type="caution">
    <text evidence="5">The sequence shown here is derived from an EMBL/GenBank/DDBJ whole genome shotgun (WGS) entry which is preliminary data.</text>
</comment>
<protein>
    <recommendedName>
        <fullName evidence="4">Peptidase S8/S53 domain-containing protein</fullName>
    </recommendedName>
</protein>
<evidence type="ECO:0000313" key="5">
    <source>
        <dbReference type="EMBL" id="TQD87506.1"/>
    </source>
</evidence>
<dbReference type="GO" id="GO:0005576">
    <property type="term" value="C:extracellular region"/>
    <property type="evidence" value="ECO:0007669"/>
    <property type="project" value="UniProtKB-SubCell"/>
</dbReference>
<dbReference type="Gene3D" id="3.40.50.200">
    <property type="entry name" value="Peptidase S8/S53 domain"/>
    <property type="match status" value="1"/>
</dbReference>
<dbReference type="PANTHER" id="PTHR10795">
    <property type="entry name" value="PROPROTEIN CONVERTASE SUBTILISIN/KEXIN"/>
    <property type="match status" value="1"/>
</dbReference>
<dbReference type="Proteomes" id="UP000315295">
    <property type="component" value="Unassembled WGS sequence"/>
</dbReference>
<proteinExistence type="inferred from homology"/>
<evidence type="ECO:0000313" key="6">
    <source>
        <dbReference type="Proteomes" id="UP000315295"/>
    </source>
</evidence>
<dbReference type="SUPFAM" id="SSF52743">
    <property type="entry name" value="Subtilisin-like"/>
    <property type="match status" value="1"/>
</dbReference>
<gene>
    <name evidence="5" type="ORF">C1H46_026923</name>
</gene>
<sequence>MSCLHVSGVVALIKSAHPNWSPAVIRYALITTANTRDTSFDSILADGSTKASIPLTLVLATLIDPIKPMDPGLVYDMKTSVYALFLCNIGYTGDQINQIFFALPELTQAVHKYQLQIFSINYPSITVSNFQSPIHLDDQKKRPQRGEN</sequence>
<evidence type="ECO:0000256" key="3">
    <source>
        <dbReference type="ARBA" id="ARBA00022729"/>
    </source>
</evidence>
<dbReference type="GO" id="GO:0004252">
    <property type="term" value="F:serine-type endopeptidase activity"/>
    <property type="evidence" value="ECO:0007669"/>
    <property type="project" value="InterPro"/>
</dbReference>
<evidence type="ECO:0000256" key="2">
    <source>
        <dbReference type="ARBA" id="ARBA00011073"/>
    </source>
</evidence>
<organism evidence="5 6">
    <name type="scientific">Malus baccata</name>
    <name type="common">Siberian crab apple</name>
    <name type="synonym">Pyrus baccata</name>
    <dbReference type="NCBI Taxonomy" id="106549"/>
    <lineage>
        <taxon>Eukaryota</taxon>
        <taxon>Viridiplantae</taxon>
        <taxon>Streptophyta</taxon>
        <taxon>Embryophyta</taxon>
        <taxon>Tracheophyta</taxon>
        <taxon>Spermatophyta</taxon>
        <taxon>Magnoliopsida</taxon>
        <taxon>eudicotyledons</taxon>
        <taxon>Gunneridae</taxon>
        <taxon>Pentapetalae</taxon>
        <taxon>rosids</taxon>
        <taxon>fabids</taxon>
        <taxon>Rosales</taxon>
        <taxon>Rosaceae</taxon>
        <taxon>Amygdaloideae</taxon>
        <taxon>Maleae</taxon>
        <taxon>Malus</taxon>
    </lineage>
</organism>
<dbReference type="GO" id="GO:0006508">
    <property type="term" value="P:proteolysis"/>
    <property type="evidence" value="ECO:0007669"/>
    <property type="project" value="InterPro"/>
</dbReference>
<dbReference type="AlphaFoldDB" id="A0A540LLZ8"/>
<dbReference type="STRING" id="106549.A0A540LLZ8"/>
<reference evidence="5 6" key="1">
    <citation type="journal article" date="2019" name="G3 (Bethesda)">
        <title>Sequencing of a Wild Apple (Malus baccata) Genome Unravels the Differences Between Cultivated and Wild Apple Species Regarding Disease Resistance and Cold Tolerance.</title>
        <authorList>
            <person name="Chen X."/>
        </authorList>
    </citation>
    <scope>NUCLEOTIDE SEQUENCE [LARGE SCALE GENOMIC DNA]</scope>
    <source>
        <strain evidence="6">cv. Shandingzi</strain>
        <tissue evidence="5">Leaves</tissue>
    </source>
</reference>
<dbReference type="Pfam" id="PF00082">
    <property type="entry name" value="Peptidase_S8"/>
    <property type="match status" value="1"/>
</dbReference>
<dbReference type="EMBL" id="VIEB01000534">
    <property type="protein sequence ID" value="TQD87506.1"/>
    <property type="molecule type" value="Genomic_DNA"/>
</dbReference>
<name>A0A540LLZ8_MALBA</name>
<keyword evidence="3" id="KW-0732">Signal</keyword>
<dbReference type="InterPro" id="IPR045051">
    <property type="entry name" value="SBT"/>
</dbReference>
<comment type="similarity">
    <text evidence="2">Belongs to the peptidase S8 family.</text>
</comment>
<feature type="domain" description="Peptidase S8/S53" evidence="4">
    <location>
        <begin position="1"/>
        <end position="39"/>
    </location>
</feature>
<dbReference type="InterPro" id="IPR036852">
    <property type="entry name" value="Peptidase_S8/S53_dom_sf"/>
</dbReference>
<keyword evidence="6" id="KW-1185">Reference proteome</keyword>
<evidence type="ECO:0000259" key="4">
    <source>
        <dbReference type="Pfam" id="PF00082"/>
    </source>
</evidence>
<dbReference type="InterPro" id="IPR000209">
    <property type="entry name" value="Peptidase_S8/S53_dom"/>
</dbReference>